<evidence type="ECO:0000256" key="4">
    <source>
        <dbReference type="RuleBase" id="RU003557"/>
    </source>
</evidence>
<dbReference type="CDD" id="cd00751">
    <property type="entry name" value="thiolase"/>
    <property type="match status" value="1"/>
</dbReference>
<evidence type="ECO:0000256" key="2">
    <source>
        <dbReference type="ARBA" id="ARBA00022679"/>
    </source>
</evidence>
<evidence type="ECO:0000256" key="3">
    <source>
        <dbReference type="ARBA" id="ARBA00023315"/>
    </source>
</evidence>
<dbReference type="InterPro" id="IPR002155">
    <property type="entry name" value="Thiolase"/>
</dbReference>
<dbReference type="InterPro" id="IPR016039">
    <property type="entry name" value="Thiolase-like"/>
</dbReference>
<dbReference type="InterPro" id="IPR020616">
    <property type="entry name" value="Thiolase_N"/>
</dbReference>
<protein>
    <submittedName>
        <fullName evidence="7">Steroid 3-ketoacyl-CoA thiolase</fullName>
    </submittedName>
</protein>
<dbReference type="EMBL" id="SHNN01000005">
    <property type="protein sequence ID" value="MCX2983168.1"/>
    <property type="molecule type" value="Genomic_DNA"/>
</dbReference>
<dbReference type="SUPFAM" id="SSF53901">
    <property type="entry name" value="Thiolase-like"/>
    <property type="match status" value="2"/>
</dbReference>
<dbReference type="PIRSF" id="PIRSF000429">
    <property type="entry name" value="Ac-CoA_Ac_transf"/>
    <property type="match status" value="1"/>
</dbReference>
<evidence type="ECO:0000313" key="8">
    <source>
        <dbReference type="Proteomes" id="UP001143362"/>
    </source>
</evidence>
<evidence type="ECO:0000256" key="1">
    <source>
        <dbReference type="ARBA" id="ARBA00010982"/>
    </source>
</evidence>
<accession>A0ABT3TLJ5</accession>
<reference evidence="7" key="1">
    <citation type="submission" date="2019-02" db="EMBL/GenBank/DDBJ databases">
        <authorList>
            <person name="Li S.-H."/>
        </authorList>
    </citation>
    <scope>NUCLEOTIDE SEQUENCE</scope>
    <source>
        <strain evidence="7">IMCC14734</strain>
    </source>
</reference>
<dbReference type="PANTHER" id="PTHR43365:SF1">
    <property type="entry name" value="ACETYL-COA C-ACYLTRANSFERASE"/>
    <property type="match status" value="1"/>
</dbReference>
<evidence type="ECO:0000259" key="6">
    <source>
        <dbReference type="Pfam" id="PF02803"/>
    </source>
</evidence>
<dbReference type="Proteomes" id="UP001143362">
    <property type="component" value="Unassembled WGS sequence"/>
</dbReference>
<proteinExistence type="inferred from homology"/>
<dbReference type="NCBIfam" id="NF005889">
    <property type="entry name" value="PRK07850.1"/>
    <property type="match status" value="1"/>
</dbReference>
<dbReference type="PANTHER" id="PTHR43365">
    <property type="entry name" value="BLR7806 PROTEIN"/>
    <property type="match status" value="1"/>
</dbReference>
<comment type="caution">
    <text evidence="7">The sequence shown here is derived from an EMBL/GenBank/DDBJ whole genome shotgun (WGS) entry which is preliminary data.</text>
</comment>
<keyword evidence="2 4" id="KW-0808">Transferase</keyword>
<comment type="similarity">
    <text evidence="1 4">Belongs to the thiolase-like superfamily. Thiolase family.</text>
</comment>
<dbReference type="RefSeq" id="WP_279247197.1">
    <property type="nucleotide sequence ID" value="NZ_SHNN01000005.1"/>
</dbReference>
<evidence type="ECO:0000313" key="7">
    <source>
        <dbReference type="EMBL" id="MCX2983168.1"/>
    </source>
</evidence>
<dbReference type="Pfam" id="PF02803">
    <property type="entry name" value="Thiolase_C"/>
    <property type="match status" value="1"/>
</dbReference>
<dbReference type="Gene3D" id="3.40.47.10">
    <property type="match status" value="2"/>
</dbReference>
<dbReference type="NCBIfam" id="TIGR01930">
    <property type="entry name" value="AcCoA-C-Actrans"/>
    <property type="match status" value="1"/>
</dbReference>
<dbReference type="Pfam" id="PF00108">
    <property type="entry name" value="Thiolase_N"/>
    <property type="match status" value="1"/>
</dbReference>
<sequence length="391" mass="41216">MAEAVIVDVVRTPIGRGKPIVGDLSGVHAVKLLAESYRALLERNDVDAADVEQAYAGCVTQAGEQSNNLAKNAWLQLGQAYTAGCSTIDTQCGSAQTANHIMSALIAAGQCNIGIAGGVEAMSRVGLGASAINGPGYFMTDDWPYPDGAQSQFDAAERIAKNRGITRQDIDELAVRSHTRAIEGWDNGWFTQVVPVEAPVIGADGQPTGETKLVSRDQGMRETTMDSLANLRVLSEGGIHTAGTSSQVSDGSAAVLWMSADEAKARGLKPRARIIQGVVAGSDPYYLLDGPVNATELLFKKTGMNMNDIDIVEINEAFASVVLSWQRVFNADMDKVNCKGGAIAMGHPVGSTGARLIGEALIEMERQDKSTALITMCCGASNGTGTIIERL</sequence>
<evidence type="ECO:0000259" key="5">
    <source>
        <dbReference type="Pfam" id="PF00108"/>
    </source>
</evidence>
<dbReference type="PROSITE" id="PS00737">
    <property type="entry name" value="THIOLASE_2"/>
    <property type="match status" value="1"/>
</dbReference>
<dbReference type="InterPro" id="IPR020617">
    <property type="entry name" value="Thiolase_C"/>
</dbReference>
<name>A0ABT3TLJ5_9GAMM</name>
<organism evidence="7 8">
    <name type="scientific">Candidatus Litorirhabdus singularis</name>
    <dbReference type="NCBI Taxonomy" id="2518993"/>
    <lineage>
        <taxon>Bacteria</taxon>
        <taxon>Pseudomonadati</taxon>
        <taxon>Pseudomonadota</taxon>
        <taxon>Gammaproteobacteria</taxon>
        <taxon>Cellvibrionales</taxon>
        <taxon>Halieaceae</taxon>
        <taxon>Candidatus Litorirhabdus</taxon>
    </lineage>
</organism>
<keyword evidence="8" id="KW-1185">Reference proteome</keyword>
<feature type="domain" description="Thiolase N-terminal" evidence="5">
    <location>
        <begin position="5"/>
        <end position="260"/>
    </location>
</feature>
<keyword evidence="3 4" id="KW-0012">Acyltransferase</keyword>
<dbReference type="InterPro" id="IPR020613">
    <property type="entry name" value="Thiolase_CS"/>
</dbReference>
<feature type="domain" description="Thiolase C-terminal" evidence="6">
    <location>
        <begin position="268"/>
        <end position="390"/>
    </location>
</feature>
<gene>
    <name evidence="7" type="ORF">EYC98_20090</name>
</gene>